<dbReference type="SUPFAM" id="SSF81665">
    <property type="entry name" value="Calcium ATPase, transmembrane domain M"/>
    <property type="match status" value="1"/>
</dbReference>
<dbReference type="GO" id="GO:0016887">
    <property type="term" value="F:ATP hydrolysis activity"/>
    <property type="evidence" value="ECO:0007669"/>
    <property type="project" value="InterPro"/>
</dbReference>
<comment type="subcellular location">
    <subcellularLocation>
        <location evidence="1">Cell membrane</location>
        <topology evidence="1">Multi-pass membrane protein</topology>
    </subcellularLocation>
</comment>
<dbReference type="SFLD" id="SFLDF00027">
    <property type="entry name" value="p-type_atpase"/>
    <property type="match status" value="1"/>
</dbReference>
<dbReference type="EMBL" id="MHIB01000045">
    <property type="protein sequence ID" value="OGY43077.1"/>
    <property type="molecule type" value="Genomic_DNA"/>
</dbReference>
<evidence type="ECO:0000256" key="6">
    <source>
        <dbReference type="ARBA" id="ARBA00022741"/>
    </source>
</evidence>
<dbReference type="Pfam" id="PF00702">
    <property type="entry name" value="Hydrolase"/>
    <property type="match status" value="1"/>
</dbReference>
<dbReference type="Pfam" id="PF00122">
    <property type="entry name" value="E1-E2_ATPase"/>
    <property type="match status" value="1"/>
</dbReference>
<feature type="domain" description="P-type ATPase A" evidence="12">
    <location>
        <begin position="172"/>
        <end position="272"/>
    </location>
</feature>
<evidence type="ECO:0000313" key="14">
    <source>
        <dbReference type="Proteomes" id="UP000178930"/>
    </source>
</evidence>
<sequence length="690" mass="73762">MALIPKELPGGSEHNVSKLSHKDHEAAMTNPQMAKKMETDMRRRFWVSFLLSIPIFLYSPVAINFFGLNLLTPIPVNWLLLILTTPIVFWTGSIFIIGTYYSLKVRKLNMSVLIATGVLAAYLFSVLLTFTVGGETFYEAAALLVTFVLFGHWMEMRSRRGTSDALRALFDLVPPKANVIRSGEEMSIPSAEIVHDDIVVLRPGDKVPVDGEIIEGETSIDESLVTGESIPVTKIIGAKVVGGSVNQTGTVKFKATQVGLETVLAQIIKMVETAQNSKAPGQRIADKAAGWLVIIAIGSGLTAFFGWYFGADAGFLTALTFAISTVVIACPDALGLATPTAVAVGTGIGAKHNILIKDAATLENTSRLNAIVLDKTGTLTEGKAKVTEVVIRSGYEIREVLSLAASAEQGSNHPISAAILEEAQKNGLEADEKVEKFESIGGHGVRAVVNGKSVIAGTERLMQQNNIDLSPIKKEIDRLLNTGNTISIIAVDEQVAGAIGVADTIRPSAKKSIAALKNLGLEVAMITGDHEQVAKAVSNELGVDRYFAQVLPEDKAKYVKKLQDEGKFVAMVGDGINDAPALAQSDIGIAIGAGTDVAIETGNIVLMKSDPYDIVAALRLSKATVVKMKQNLFWAVIYNILAIPVAAGVFYNSLGWSLRPEISALLMSASSIIVATNAVLLKRVEPYLNK</sequence>
<dbReference type="PANTHER" id="PTHR43520">
    <property type="entry name" value="ATP7, ISOFORM B"/>
    <property type="match status" value="1"/>
</dbReference>
<evidence type="ECO:0000256" key="2">
    <source>
        <dbReference type="ARBA" id="ARBA00006024"/>
    </source>
</evidence>
<dbReference type="GO" id="GO:0043682">
    <property type="term" value="F:P-type divalent copper transporter activity"/>
    <property type="evidence" value="ECO:0007669"/>
    <property type="project" value="TreeGrafter"/>
</dbReference>
<evidence type="ECO:0000256" key="11">
    <source>
        <dbReference type="RuleBase" id="RU362081"/>
    </source>
</evidence>
<feature type="transmembrane region" description="Helical" evidence="11">
    <location>
        <begin position="632"/>
        <end position="650"/>
    </location>
</feature>
<dbReference type="PRINTS" id="PR00119">
    <property type="entry name" value="CATATPASE"/>
</dbReference>
<gene>
    <name evidence="13" type="ORF">A2729_03840</name>
</gene>
<feature type="transmembrane region" description="Helical" evidence="11">
    <location>
        <begin position="110"/>
        <end position="130"/>
    </location>
</feature>
<dbReference type="CDD" id="cd02094">
    <property type="entry name" value="P-type_ATPase_Cu-like"/>
    <property type="match status" value="1"/>
</dbReference>
<feature type="transmembrane region" description="Helical" evidence="11">
    <location>
        <begin position="315"/>
        <end position="334"/>
    </location>
</feature>
<dbReference type="PANTHER" id="PTHR43520:SF8">
    <property type="entry name" value="P-TYPE CU(+) TRANSPORTER"/>
    <property type="match status" value="1"/>
</dbReference>
<evidence type="ECO:0000256" key="5">
    <source>
        <dbReference type="ARBA" id="ARBA00022723"/>
    </source>
</evidence>
<dbReference type="InterPro" id="IPR001757">
    <property type="entry name" value="P_typ_ATPase"/>
</dbReference>
<keyword evidence="10 11" id="KW-0472">Membrane</keyword>
<dbReference type="InterPro" id="IPR023298">
    <property type="entry name" value="ATPase_P-typ_TM_dom_sf"/>
</dbReference>
<keyword evidence="3 11" id="KW-1003">Cell membrane</keyword>
<dbReference type="Proteomes" id="UP000178930">
    <property type="component" value="Unassembled WGS sequence"/>
</dbReference>
<comment type="similarity">
    <text evidence="2 11">Belongs to the cation transport ATPase (P-type) (TC 3.A.3) family. Type IB subfamily.</text>
</comment>
<feature type="transmembrane region" description="Helical" evidence="11">
    <location>
        <begin position="136"/>
        <end position="154"/>
    </location>
</feature>
<dbReference type="GO" id="GO:0005524">
    <property type="term" value="F:ATP binding"/>
    <property type="evidence" value="ECO:0007669"/>
    <property type="project" value="UniProtKB-UniRule"/>
</dbReference>
<dbReference type="InterPro" id="IPR036412">
    <property type="entry name" value="HAD-like_sf"/>
</dbReference>
<reference evidence="13 14" key="1">
    <citation type="journal article" date="2016" name="Nat. Commun.">
        <title>Thousands of microbial genomes shed light on interconnected biogeochemical processes in an aquifer system.</title>
        <authorList>
            <person name="Anantharaman K."/>
            <person name="Brown C.T."/>
            <person name="Hug L.A."/>
            <person name="Sharon I."/>
            <person name="Castelle C.J."/>
            <person name="Probst A.J."/>
            <person name="Thomas B.C."/>
            <person name="Singh A."/>
            <person name="Wilkins M.J."/>
            <person name="Karaoz U."/>
            <person name="Brodie E.L."/>
            <person name="Williams K.H."/>
            <person name="Hubbard S.S."/>
            <person name="Banfield J.F."/>
        </authorList>
    </citation>
    <scope>NUCLEOTIDE SEQUENCE [LARGE SCALE GENOMIC DNA]</scope>
</reference>
<keyword evidence="7 11" id="KW-0067">ATP-binding</keyword>
<dbReference type="Gene3D" id="2.70.150.10">
    <property type="entry name" value="Calcium-transporting ATPase, cytoplasmic transduction domain A"/>
    <property type="match status" value="1"/>
</dbReference>
<dbReference type="SFLD" id="SFLDG00002">
    <property type="entry name" value="C1.7:_P-type_atpase_like"/>
    <property type="match status" value="1"/>
</dbReference>
<dbReference type="Gene3D" id="3.40.50.1000">
    <property type="entry name" value="HAD superfamily/HAD-like"/>
    <property type="match status" value="1"/>
</dbReference>
<name>A0A1G1XUW1_9BACT</name>
<organism evidence="13 14">
    <name type="scientific">Candidatus Buchananbacteria bacterium RIFCSPHIGHO2_01_FULL_39_14</name>
    <dbReference type="NCBI Taxonomy" id="1797532"/>
    <lineage>
        <taxon>Bacteria</taxon>
        <taxon>Candidatus Buchananiibacteriota</taxon>
    </lineage>
</organism>
<feature type="transmembrane region" description="Helical" evidence="11">
    <location>
        <begin position="288"/>
        <end position="309"/>
    </location>
</feature>
<evidence type="ECO:0000256" key="4">
    <source>
        <dbReference type="ARBA" id="ARBA00022692"/>
    </source>
</evidence>
<evidence type="ECO:0000313" key="13">
    <source>
        <dbReference type="EMBL" id="OGY43077.1"/>
    </source>
</evidence>
<dbReference type="InterPro" id="IPR059000">
    <property type="entry name" value="ATPase_P-type_domA"/>
</dbReference>
<keyword evidence="9 11" id="KW-1133">Transmembrane helix</keyword>
<comment type="caution">
    <text evidence="13">The sequence shown here is derived from an EMBL/GenBank/DDBJ whole genome shotgun (WGS) entry which is preliminary data.</text>
</comment>
<dbReference type="AlphaFoldDB" id="A0A1G1XUW1"/>
<proteinExistence type="inferred from homology"/>
<dbReference type="InterPro" id="IPR008250">
    <property type="entry name" value="ATPase_P-typ_transduc_dom_A_sf"/>
</dbReference>
<evidence type="ECO:0000256" key="8">
    <source>
        <dbReference type="ARBA" id="ARBA00022967"/>
    </source>
</evidence>
<dbReference type="InterPro" id="IPR023214">
    <property type="entry name" value="HAD_sf"/>
</dbReference>
<dbReference type="NCBIfam" id="TIGR01494">
    <property type="entry name" value="ATPase_P-type"/>
    <property type="match status" value="1"/>
</dbReference>
<dbReference type="SUPFAM" id="SSF56784">
    <property type="entry name" value="HAD-like"/>
    <property type="match status" value="1"/>
</dbReference>
<dbReference type="SUPFAM" id="SSF81653">
    <property type="entry name" value="Calcium ATPase, transduction domain A"/>
    <property type="match status" value="1"/>
</dbReference>
<dbReference type="STRING" id="1797532.A2729_03840"/>
<dbReference type="NCBIfam" id="TIGR01511">
    <property type="entry name" value="ATPase-IB1_Cu"/>
    <property type="match status" value="1"/>
</dbReference>
<keyword evidence="4 11" id="KW-0812">Transmembrane</keyword>
<dbReference type="PRINTS" id="PR00120">
    <property type="entry name" value="HATPASE"/>
</dbReference>
<dbReference type="InterPro" id="IPR027256">
    <property type="entry name" value="P-typ_ATPase_IB"/>
</dbReference>
<protein>
    <submittedName>
        <fullName evidence="13">Copper-translocating P-type ATPase</fullName>
    </submittedName>
</protein>
<evidence type="ECO:0000256" key="10">
    <source>
        <dbReference type="ARBA" id="ARBA00023136"/>
    </source>
</evidence>
<dbReference type="InterPro" id="IPR018303">
    <property type="entry name" value="ATPase_P-typ_P_site"/>
</dbReference>
<keyword evidence="8" id="KW-1278">Translocase</keyword>
<feature type="transmembrane region" description="Helical" evidence="11">
    <location>
        <begin position="78"/>
        <end position="103"/>
    </location>
</feature>
<dbReference type="NCBIfam" id="TIGR01525">
    <property type="entry name" value="ATPase-IB_hvy"/>
    <property type="match status" value="1"/>
</dbReference>
<evidence type="ECO:0000259" key="12">
    <source>
        <dbReference type="Pfam" id="PF00122"/>
    </source>
</evidence>
<dbReference type="GO" id="GO:0005507">
    <property type="term" value="F:copper ion binding"/>
    <property type="evidence" value="ECO:0007669"/>
    <property type="project" value="TreeGrafter"/>
</dbReference>
<dbReference type="InterPro" id="IPR044492">
    <property type="entry name" value="P_typ_ATPase_HD_dom"/>
</dbReference>
<evidence type="ECO:0000256" key="3">
    <source>
        <dbReference type="ARBA" id="ARBA00022475"/>
    </source>
</evidence>
<evidence type="ECO:0000256" key="9">
    <source>
        <dbReference type="ARBA" id="ARBA00022989"/>
    </source>
</evidence>
<evidence type="ECO:0000256" key="7">
    <source>
        <dbReference type="ARBA" id="ARBA00022840"/>
    </source>
</evidence>
<dbReference type="PROSITE" id="PS00154">
    <property type="entry name" value="ATPASE_E1_E2"/>
    <property type="match status" value="1"/>
</dbReference>
<keyword evidence="6 11" id="KW-0547">Nucleotide-binding</keyword>
<dbReference type="InterPro" id="IPR023299">
    <property type="entry name" value="ATPase_P-typ_cyto_dom_N"/>
</dbReference>
<keyword evidence="5 11" id="KW-0479">Metal-binding</keyword>
<feature type="transmembrane region" description="Helical" evidence="11">
    <location>
        <begin position="662"/>
        <end position="681"/>
    </location>
</feature>
<dbReference type="GO" id="GO:0005886">
    <property type="term" value="C:plasma membrane"/>
    <property type="evidence" value="ECO:0007669"/>
    <property type="project" value="UniProtKB-SubCell"/>
</dbReference>
<accession>A0A1G1XUW1</accession>
<feature type="transmembrane region" description="Helical" evidence="11">
    <location>
        <begin position="45"/>
        <end position="66"/>
    </location>
</feature>
<dbReference type="FunFam" id="2.70.150.10:FF:000020">
    <property type="entry name" value="Copper-exporting P-type ATPase A"/>
    <property type="match status" value="1"/>
</dbReference>
<dbReference type="SFLD" id="SFLDS00003">
    <property type="entry name" value="Haloacid_Dehalogenase"/>
    <property type="match status" value="1"/>
</dbReference>
<evidence type="ECO:0000256" key="1">
    <source>
        <dbReference type="ARBA" id="ARBA00004651"/>
    </source>
</evidence>
<dbReference type="GO" id="GO:0055070">
    <property type="term" value="P:copper ion homeostasis"/>
    <property type="evidence" value="ECO:0007669"/>
    <property type="project" value="TreeGrafter"/>
</dbReference>
<dbReference type="Gene3D" id="3.40.1110.10">
    <property type="entry name" value="Calcium-transporting ATPase, cytoplasmic domain N"/>
    <property type="match status" value="1"/>
</dbReference>